<name>A0A5C8KXZ3_9GAMM</name>
<keyword evidence="1" id="KW-0227">DNA damage</keyword>
<dbReference type="PANTHER" id="PTHR35369">
    <property type="entry name" value="BLR3025 PROTEIN-RELATED"/>
    <property type="match status" value="1"/>
</dbReference>
<dbReference type="InterPro" id="IPR047610">
    <property type="entry name" value="ImuA_translesion"/>
</dbReference>
<evidence type="ECO:0000313" key="3">
    <source>
        <dbReference type="Proteomes" id="UP000321248"/>
    </source>
</evidence>
<accession>A0A5C8KXZ3</accession>
<dbReference type="EMBL" id="VRTS01000001">
    <property type="protein sequence ID" value="TXK65666.1"/>
    <property type="molecule type" value="Genomic_DNA"/>
</dbReference>
<evidence type="ECO:0000256" key="1">
    <source>
        <dbReference type="ARBA" id="ARBA00022763"/>
    </source>
</evidence>
<dbReference type="PANTHER" id="PTHR35369:SF3">
    <property type="entry name" value="TRANSLESION DNA SYNTHESIS-ASSOCIATED PROTEIN IMUA"/>
    <property type="match status" value="1"/>
</dbReference>
<dbReference type="RefSeq" id="WP_147890338.1">
    <property type="nucleotide sequence ID" value="NZ_VRTS01000001.1"/>
</dbReference>
<protein>
    <submittedName>
        <fullName evidence="2">Translesion DNA synthesis-associated protein ImuA</fullName>
    </submittedName>
</protein>
<dbReference type="OrthoDB" id="9811176at2"/>
<dbReference type="Proteomes" id="UP000321248">
    <property type="component" value="Unassembled WGS sequence"/>
</dbReference>
<dbReference type="Gene3D" id="3.40.50.300">
    <property type="entry name" value="P-loop containing nucleotide triphosphate hydrolases"/>
    <property type="match status" value="1"/>
</dbReference>
<proteinExistence type="predicted"/>
<dbReference type="GO" id="GO:0006281">
    <property type="term" value="P:DNA repair"/>
    <property type="evidence" value="ECO:0007669"/>
    <property type="project" value="TreeGrafter"/>
</dbReference>
<keyword evidence="3" id="KW-1185">Reference proteome</keyword>
<reference evidence="2 3" key="1">
    <citation type="submission" date="2019-08" db="EMBL/GenBank/DDBJ databases">
        <authorList>
            <person name="Karlyshev A.V."/>
        </authorList>
    </citation>
    <scope>NUCLEOTIDE SEQUENCE [LARGE SCALE GENOMIC DNA]</scope>
    <source>
        <strain evidence="2 3">Alg18-2.2</strain>
    </source>
</reference>
<gene>
    <name evidence="2" type="primary">imuA</name>
    <name evidence="2" type="ORF">FU658_00620</name>
</gene>
<dbReference type="AlphaFoldDB" id="A0A5C8KXZ3"/>
<dbReference type="SUPFAM" id="SSF52540">
    <property type="entry name" value="P-loop containing nucleoside triphosphate hydrolases"/>
    <property type="match status" value="1"/>
</dbReference>
<dbReference type="InterPro" id="IPR017166">
    <property type="entry name" value="UCP037290"/>
</dbReference>
<dbReference type="PIRSF" id="PIRSF037290">
    <property type="entry name" value="UCP037290"/>
    <property type="match status" value="1"/>
</dbReference>
<sequence length="207" mass="21856">MGQVVSLQEGLAAGQVFRGSRAPRRLADGLPSGLAALDDALPWGGFPRGALSELLVSMDGIGELELVLPAVAAISRRERIALVAPPYLPYAPALARAGVALEKLAWIDASAERSAWAAEQCLRAGCFGAVLCWTRSGDERLLRRLQVAASDGGAHAFVFRPAHQATNPSPAALRLLLHGEPGQLAVQVLKSRGAQPPSGTLRQPRRH</sequence>
<comment type="caution">
    <text evidence="2">The sequence shown here is derived from an EMBL/GenBank/DDBJ whole genome shotgun (WGS) entry which is preliminary data.</text>
</comment>
<dbReference type="InterPro" id="IPR027417">
    <property type="entry name" value="P-loop_NTPase"/>
</dbReference>
<evidence type="ECO:0000313" key="2">
    <source>
        <dbReference type="EMBL" id="TXK65666.1"/>
    </source>
</evidence>
<dbReference type="NCBIfam" id="NF033429">
    <property type="entry name" value="ImuA_translesion"/>
    <property type="match status" value="1"/>
</dbReference>
<dbReference type="InterPro" id="IPR050356">
    <property type="entry name" value="SulA_CellDiv_inhibitor"/>
</dbReference>
<organism evidence="2 3">
    <name type="scientific">Alkalisalibacterium limincola</name>
    <dbReference type="NCBI Taxonomy" id="2699169"/>
    <lineage>
        <taxon>Bacteria</taxon>
        <taxon>Pseudomonadati</taxon>
        <taxon>Pseudomonadota</taxon>
        <taxon>Gammaproteobacteria</taxon>
        <taxon>Lysobacterales</taxon>
        <taxon>Lysobacteraceae</taxon>
        <taxon>Alkalisalibacterium</taxon>
    </lineage>
</organism>